<dbReference type="GO" id="GO:0016887">
    <property type="term" value="F:ATP hydrolysis activity"/>
    <property type="evidence" value="ECO:0007669"/>
    <property type="project" value="RHEA"/>
</dbReference>
<comment type="similarity">
    <text evidence="9">Belongs to the RuvB family.</text>
</comment>
<keyword evidence="1 9" id="KW-0963">Cytoplasm</keyword>
<comment type="domain">
    <text evidence="9">Has 3 domains, the large (RuvB-L) and small ATPase (RuvB-S) domains and the C-terminal head (RuvB-H) domain. The head domain binds DNA, while the ATPase domains jointly bind ATP, ADP or are empty depending on the state of the subunit in the translocation cycle. During a single DNA translocation step the structure of each domain remains the same, but their relative positions change.</text>
</comment>
<dbReference type="GO" id="GO:0009378">
    <property type="term" value="F:four-way junction helicase activity"/>
    <property type="evidence" value="ECO:0007669"/>
    <property type="project" value="InterPro"/>
</dbReference>
<sequence length="341" mass="37724">MNDDIISYSSEKKGIVTSNSTSDDLSSDIVSLRPISFNDYVGQNDTVETLKIAIQAAKMRNEPLDHILLHGPPGLGKTTVSHIIANEMEKELTVTSGPTLEKGGDLIGILTNIGKGDILFIDEIHRIPKVVEEFLYPAMEDFAVDFIFDKGIHARSHRYRLNQFVLIGATTRVGLLSSPLRDRFGLFRTLDFYSVDQLVIIIKRSAAILNITISDDGALELAQRSRGTPRIANRLLKRVRDYSQVKSHGKIARNSVQAALELEGIDALGLTCLDRNYLKTIVDFYKGGPVGIEAIAATLQEETDTLVDVVEPFLLQIGLVLRTSSGRKTSEKAYHHLKVKP</sequence>
<dbReference type="GO" id="GO:0048476">
    <property type="term" value="C:Holliday junction resolvase complex"/>
    <property type="evidence" value="ECO:0007669"/>
    <property type="project" value="UniProtKB-UniRule"/>
</dbReference>
<feature type="binding site" evidence="9">
    <location>
        <position position="78"/>
    </location>
    <ligand>
        <name>ATP</name>
        <dbReference type="ChEBI" id="CHEBI:30616"/>
    </ligand>
</feature>
<evidence type="ECO:0000256" key="8">
    <source>
        <dbReference type="ARBA" id="ARBA00023204"/>
    </source>
</evidence>
<feature type="binding site" evidence="9">
    <location>
        <position position="183"/>
    </location>
    <ligand>
        <name>ATP</name>
        <dbReference type="ChEBI" id="CHEBI:30616"/>
    </ligand>
</feature>
<feature type="binding site" evidence="9">
    <location>
        <position position="79"/>
    </location>
    <ligand>
        <name>ATP</name>
        <dbReference type="ChEBI" id="CHEBI:30616"/>
    </ligand>
</feature>
<keyword evidence="7 9" id="KW-0233">DNA recombination</keyword>
<dbReference type="CDD" id="cd00009">
    <property type="entry name" value="AAA"/>
    <property type="match status" value="1"/>
</dbReference>
<comment type="caution">
    <text evidence="9">Lacks conserved residue(s) required for the propagation of feature annotation.</text>
</comment>
<keyword evidence="5 9" id="KW-0067">ATP-binding</keyword>
<reference evidence="12" key="1">
    <citation type="submission" date="2016-10" db="EMBL/GenBank/DDBJ databases">
        <authorList>
            <person name="Varghese N."/>
            <person name="Submissions S."/>
        </authorList>
    </citation>
    <scope>NUCLEOTIDE SEQUENCE [LARGE SCALE GENOMIC DNA]</scope>
    <source>
        <strain evidence="12">DSM 3384</strain>
    </source>
</reference>
<proteinExistence type="inferred from homology"/>
<gene>
    <name evidence="9" type="primary">ruvB</name>
    <name evidence="11" type="ORF">SAMN04487931_101289</name>
</gene>
<dbReference type="Pfam" id="PF17864">
    <property type="entry name" value="AAA_lid_4"/>
    <property type="match status" value="1"/>
</dbReference>
<evidence type="ECO:0000256" key="2">
    <source>
        <dbReference type="ARBA" id="ARBA00022741"/>
    </source>
</evidence>
<evidence type="ECO:0000256" key="9">
    <source>
        <dbReference type="HAMAP-Rule" id="MF_00016"/>
    </source>
</evidence>
<dbReference type="EMBL" id="FNLL01000001">
    <property type="protein sequence ID" value="SDT84514.1"/>
    <property type="molecule type" value="Genomic_DNA"/>
</dbReference>
<keyword evidence="3 9" id="KW-0227">DNA damage</keyword>
<dbReference type="GO" id="GO:0000400">
    <property type="term" value="F:four-way junction DNA binding"/>
    <property type="evidence" value="ECO:0007669"/>
    <property type="project" value="UniProtKB-UniRule"/>
</dbReference>
<dbReference type="InterPro" id="IPR036390">
    <property type="entry name" value="WH_DNA-bd_sf"/>
</dbReference>
<dbReference type="PANTHER" id="PTHR42848">
    <property type="match status" value="1"/>
</dbReference>
<dbReference type="Gene3D" id="1.10.8.60">
    <property type="match status" value="1"/>
</dbReference>
<dbReference type="NCBIfam" id="TIGR00635">
    <property type="entry name" value="ruvB"/>
    <property type="match status" value="1"/>
</dbReference>
<dbReference type="AlphaFoldDB" id="A0A1H2DP21"/>
<feature type="binding site" evidence="9">
    <location>
        <position position="33"/>
    </location>
    <ligand>
        <name>ATP</name>
        <dbReference type="ChEBI" id="CHEBI:30616"/>
    </ligand>
</feature>
<accession>A0A1H2DP21</accession>
<dbReference type="Gene3D" id="3.40.50.300">
    <property type="entry name" value="P-loop containing nucleotide triphosphate hydrolases"/>
    <property type="match status" value="1"/>
</dbReference>
<dbReference type="InterPro" id="IPR008824">
    <property type="entry name" value="RuvB-like_N"/>
</dbReference>
<keyword evidence="6 9" id="KW-0238">DNA-binding</keyword>
<evidence type="ECO:0000256" key="1">
    <source>
        <dbReference type="ARBA" id="ARBA00022490"/>
    </source>
</evidence>
<dbReference type="HAMAP" id="MF_00016">
    <property type="entry name" value="DNA_HJ_migration_RuvB"/>
    <property type="match status" value="1"/>
</dbReference>
<feature type="region of interest" description="Head domain (RuvB-H)" evidence="9">
    <location>
        <begin position="267"/>
        <end position="341"/>
    </location>
</feature>
<comment type="catalytic activity">
    <reaction evidence="9">
        <text>ATP + H2O = ADP + phosphate + H(+)</text>
        <dbReference type="Rhea" id="RHEA:13065"/>
        <dbReference type="ChEBI" id="CHEBI:15377"/>
        <dbReference type="ChEBI" id="CHEBI:15378"/>
        <dbReference type="ChEBI" id="CHEBI:30616"/>
        <dbReference type="ChEBI" id="CHEBI:43474"/>
        <dbReference type="ChEBI" id="CHEBI:456216"/>
    </reaction>
</comment>
<feature type="binding site" evidence="9">
    <location>
        <position position="230"/>
    </location>
    <ligand>
        <name>ATP</name>
        <dbReference type="ChEBI" id="CHEBI:30616"/>
    </ligand>
</feature>
<dbReference type="SUPFAM" id="SSF52540">
    <property type="entry name" value="P-loop containing nucleoside triphosphate hydrolases"/>
    <property type="match status" value="1"/>
</dbReference>
<dbReference type="NCBIfam" id="NF000868">
    <property type="entry name" value="PRK00080.1"/>
    <property type="match status" value="1"/>
</dbReference>
<dbReference type="SMART" id="SM00382">
    <property type="entry name" value="AAA"/>
    <property type="match status" value="1"/>
</dbReference>
<keyword evidence="11" id="KW-0347">Helicase</keyword>
<evidence type="ECO:0000313" key="11">
    <source>
        <dbReference type="EMBL" id="SDT84514.1"/>
    </source>
</evidence>
<feature type="binding site" evidence="9">
    <location>
        <begin position="140"/>
        <end position="142"/>
    </location>
    <ligand>
        <name>ATP</name>
        <dbReference type="ChEBI" id="CHEBI:30616"/>
    </ligand>
</feature>
<evidence type="ECO:0000256" key="6">
    <source>
        <dbReference type="ARBA" id="ARBA00023125"/>
    </source>
</evidence>
<dbReference type="InterPro" id="IPR036388">
    <property type="entry name" value="WH-like_DNA-bd_sf"/>
</dbReference>
<feature type="binding site" evidence="9">
    <location>
        <position position="77"/>
    </location>
    <ligand>
        <name>ATP</name>
        <dbReference type="ChEBI" id="CHEBI:30616"/>
    </ligand>
</feature>
<dbReference type="Proteomes" id="UP000199608">
    <property type="component" value="Unassembled WGS sequence"/>
</dbReference>
<organism evidence="11 12">
    <name type="scientific">Desulfobacula phenolica</name>
    <dbReference type="NCBI Taxonomy" id="90732"/>
    <lineage>
        <taxon>Bacteria</taxon>
        <taxon>Pseudomonadati</taxon>
        <taxon>Thermodesulfobacteriota</taxon>
        <taxon>Desulfobacteria</taxon>
        <taxon>Desulfobacterales</taxon>
        <taxon>Desulfobacteraceae</taxon>
        <taxon>Desulfobacula</taxon>
    </lineage>
</organism>
<keyword evidence="4 9" id="KW-0378">Hydrolase</keyword>
<evidence type="ECO:0000256" key="5">
    <source>
        <dbReference type="ARBA" id="ARBA00022840"/>
    </source>
</evidence>
<dbReference type="EC" id="3.6.4.-" evidence="9"/>
<dbReference type="GO" id="GO:0005737">
    <property type="term" value="C:cytoplasm"/>
    <property type="evidence" value="ECO:0007669"/>
    <property type="project" value="UniProtKB-SubCell"/>
</dbReference>
<feature type="binding site" evidence="9">
    <location>
        <position position="322"/>
    </location>
    <ligand>
        <name>DNA</name>
        <dbReference type="ChEBI" id="CHEBI:16991"/>
    </ligand>
</feature>
<dbReference type="SUPFAM" id="SSF46785">
    <property type="entry name" value="Winged helix' DNA-binding domain"/>
    <property type="match status" value="1"/>
</dbReference>
<feature type="binding site" evidence="9">
    <location>
        <position position="78"/>
    </location>
    <ligand>
        <name>Mg(2+)</name>
        <dbReference type="ChEBI" id="CHEBI:18420"/>
    </ligand>
</feature>
<evidence type="ECO:0000256" key="4">
    <source>
        <dbReference type="ARBA" id="ARBA00022801"/>
    </source>
</evidence>
<feature type="binding site" evidence="9">
    <location>
        <position position="193"/>
    </location>
    <ligand>
        <name>ATP</name>
        <dbReference type="ChEBI" id="CHEBI:30616"/>
    </ligand>
</feature>
<dbReference type="Gene3D" id="1.10.10.10">
    <property type="entry name" value="Winged helix-like DNA-binding domain superfamily/Winged helix DNA-binding domain"/>
    <property type="match status" value="1"/>
</dbReference>
<dbReference type="PANTHER" id="PTHR42848:SF1">
    <property type="entry name" value="HOLLIDAY JUNCTION BRANCH MIGRATION COMPLEX SUBUNIT RUVB"/>
    <property type="match status" value="1"/>
</dbReference>
<dbReference type="InterPro" id="IPR003593">
    <property type="entry name" value="AAA+_ATPase"/>
</dbReference>
<dbReference type="Pfam" id="PF05496">
    <property type="entry name" value="RuvB_N"/>
    <property type="match status" value="1"/>
</dbReference>
<dbReference type="InterPro" id="IPR041445">
    <property type="entry name" value="AAA_lid_4"/>
</dbReference>
<evidence type="ECO:0000256" key="3">
    <source>
        <dbReference type="ARBA" id="ARBA00022763"/>
    </source>
</evidence>
<protein>
    <recommendedName>
        <fullName evidence="9">Holliday junction branch migration complex subunit RuvB</fullName>
        <ecNumber evidence="9">3.6.4.-</ecNumber>
    </recommendedName>
</protein>
<name>A0A1H2DP21_9BACT</name>
<feature type="binding site" evidence="9">
    <location>
        <position position="74"/>
    </location>
    <ligand>
        <name>ATP</name>
        <dbReference type="ChEBI" id="CHEBI:30616"/>
    </ligand>
</feature>
<comment type="subcellular location">
    <subcellularLocation>
        <location evidence="9">Cytoplasm</location>
    </subcellularLocation>
</comment>
<feature type="binding site" evidence="9">
    <location>
        <position position="327"/>
    </location>
    <ligand>
        <name>DNA</name>
        <dbReference type="ChEBI" id="CHEBI:16991"/>
    </ligand>
</feature>
<dbReference type="PRINTS" id="PR00819">
    <property type="entry name" value="CBXCFQXSUPER"/>
</dbReference>
<keyword evidence="8 9" id="KW-0234">DNA repair</keyword>
<dbReference type="InterPro" id="IPR027417">
    <property type="entry name" value="P-loop_NTPase"/>
</dbReference>
<dbReference type="GO" id="GO:0006310">
    <property type="term" value="P:DNA recombination"/>
    <property type="evidence" value="ECO:0007669"/>
    <property type="project" value="UniProtKB-UniRule"/>
</dbReference>
<feature type="domain" description="AAA+ ATPase" evidence="10">
    <location>
        <begin position="63"/>
        <end position="196"/>
    </location>
</feature>
<feature type="region of interest" description="Small ATPAse domain (RuvB-S)" evidence="9">
    <location>
        <begin position="194"/>
        <end position="264"/>
    </location>
</feature>
<feature type="binding site" evidence="9">
    <location>
        <position position="32"/>
    </location>
    <ligand>
        <name>ATP</name>
        <dbReference type="ChEBI" id="CHEBI:30616"/>
    </ligand>
</feature>
<dbReference type="InterPro" id="IPR008823">
    <property type="entry name" value="RuvB_wg_C"/>
</dbReference>
<evidence type="ECO:0000259" key="10">
    <source>
        <dbReference type="SMART" id="SM00382"/>
    </source>
</evidence>
<dbReference type="Pfam" id="PF05491">
    <property type="entry name" value="WHD_RuvB"/>
    <property type="match status" value="1"/>
</dbReference>
<keyword evidence="2 9" id="KW-0547">Nucleotide-binding</keyword>
<evidence type="ECO:0000256" key="7">
    <source>
        <dbReference type="ARBA" id="ARBA00023172"/>
    </source>
</evidence>
<dbReference type="InterPro" id="IPR004605">
    <property type="entry name" value="DNA_helicase_Holl-junc_RuvB"/>
</dbReference>
<dbReference type="GO" id="GO:0006281">
    <property type="term" value="P:DNA repair"/>
    <property type="evidence" value="ECO:0007669"/>
    <property type="project" value="UniProtKB-UniRule"/>
</dbReference>
<comment type="subunit">
    <text evidence="9">Homohexamer. Forms an RuvA(8)-RuvB(12)-Holliday junction (HJ) complex. HJ DNA is sandwiched between 2 RuvA tetramers; dsDNA enters through RuvA and exits via RuvB. An RuvB hexamer assembles on each DNA strand where it exits the tetramer. Each RuvB hexamer is contacted by two RuvA subunits (via domain III) on 2 adjacent RuvB subunits; this complex drives branch migration. In the full resolvosome a probable DNA-RuvA(4)-RuvB(12)-RuvC(2) complex forms which resolves the HJ.</text>
</comment>
<evidence type="ECO:0000313" key="12">
    <source>
        <dbReference type="Proteomes" id="UP000199608"/>
    </source>
</evidence>
<dbReference type="GO" id="GO:0005524">
    <property type="term" value="F:ATP binding"/>
    <property type="evidence" value="ECO:0007669"/>
    <property type="project" value="UniProtKB-UniRule"/>
</dbReference>
<comment type="function">
    <text evidence="9">The RuvA-RuvB-RuvC complex processes Holliday junction (HJ) DNA during genetic recombination and DNA repair, while the RuvA-RuvB complex plays an important role in the rescue of blocked DNA replication forks via replication fork reversal (RFR). RuvA specifically binds to HJ cruciform DNA, conferring on it an open structure. The RuvB hexamer acts as an ATP-dependent pump, pulling dsDNA into and through the RuvAB complex. RuvB forms 2 homohexamers on either side of HJ DNA bound by 1 or 2 RuvA tetramers; 4 subunits per hexamer contact DNA at a time. Coordinated motions by a converter formed by DNA-disengaged RuvB subunits stimulates ATP hydrolysis and nucleotide exchange. Immobilization of the converter enables RuvB to convert the ATP-contained energy into a lever motion, pulling 2 nucleotides of DNA out of the RuvA tetramer per ATP hydrolyzed, thus driving DNA branch migration. The RuvB motors rotate together with the DNA substrate, which together with the progressing nucleotide cycle form the mechanistic basis for DNA recombination by continuous HJ branch migration. Branch migration allows RuvC to scan DNA until it finds its consensus sequence, where it cleaves and resolves cruciform DNA.</text>
</comment>
<dbReference type="RefSeq" id="WP_092229707.1">
    <property type="nucleotide sequence ID" value="NZ_FNLL01000001.1"/>
</dbReference>
<dbReference type="InterPro" id="IPR000641">
    <property type="entry name" value="CbxX/CfxQ"/>
</dbReference>
<keyword evidence="12" id="KW-1185">Reference proteome</keyword>